<protein>
    <submittedName>
        <fullName evidence="1">Uncharacterized protein</fullName>
    </submittedName>
</protein>
<keyword evidence="2" id="KW-1185">Reference proteome</keyword>
<accession>A0A3P7QRL9</accession>
<dbReference type="EMBL" id="UYRU01085308">
    <property type="protein sequence ID" value="VDN34462.1"/>
    <property type="molecule type" value="Genomic_DNA"/>
</dbReference>
<evidence type="ECO:0000313" key="1">
    <source>
        <dbReference type="EMBL" id="VDN34462.1"/>
    </source>
</evidence>
<proteinExistence type="predicted"/>
<name>A0A3P7QRL9_DIBLA</name>
<dbReference type="Proteomes" id="UP000281553">
    <property type="component" value="Unassembled WGS sequence"/>
</dbReference>
<reference evidence="1 2" key="1">
    <citation type="submission" date="2018-11" db="EMBL/GenBank/DDBJ databases">
        <authorList>
            <consortium name="Pathogen Informatics"/>
        </authorList>
    </citation>
    <scope>NUCLEOTIDE SEQUENCE [LARGE SCALE GENOMIC DNA]</scope>
</reference>
<evidence type="ECO:0000313" key="2">
    <source>
        <dbReference type="Proteomes" id="UP000281553"/>
    </source>
</evidence>
<organism evidence="1 2">
    <name type="scientific">Dibothriocephalus latus</name>
    <name type="common">Fish tapeworm</name>
    <name type="synonym">Diphyllobothrium latum</name>
    <dbReference type="NCBI Taxonomy" id="60516"/>
    <lineage>
        <taxon>Eukaryota</taxon>
        <taxon>Metazoa</taxon>
        <taxon>Spiralia</taxon>
        <taxon>Lophotrochozoa</taxon>
        <taxon>Platyhelminthes</taxon>
        <taxon>Cestoda</taxon>
        <taxon>Eucestoda</taxon>
        <taxon>Diphyllobothriidea</taxon>
        <taxon>Diphyllobothriidae</taxon>
        <taxon>Dibothriocephalus</taxon>
    </lineage>
</organism>
<gene>
    <name evidence="1" type="ORF">DILT_LOCUS16513</name>
</gene>
<dbReference type="AlphaFoldDB" id="A0A3P7QRL9"/>
<sequence length="160" mass="17966">MYRTHEVLQGQRRRTQCAGLQCIFKCRFRRDRSLNIACAPCQCPDDHLSGGKVYQSVSVGANNSPPIQSAFTGLQVNTRARTTNPLCLHLLDRLSSFSLLLYSFLCSLLRCTTSFLSAREIDSPKQPSLSLGSRLQLITPPPLSLPHTRVIYISCEIVYY</sequence>